<name>A0A4P6YHY6_9FLAO</name>
<gene>
    <name evidence="5" type="ORF">E1750_17540</name>
</gene>
<organism evidence="5 6">
    <name type="scientific">Flavobacterium nackdongense</name>
    <dbReference type="NCBI Taxonomy" id="2547394"/>
    <lineage>
        <taxon>Bacteria</taxon>
        <taxon>Pseudomonadati</taxon>
        <taxon>Bacteroidota</taxon>
        <taxon>Flavobacteriia</taxon>
        <taxon>Flavobacteriales</taxon>
        <taxon>Flavobacteriaceae</taxon>
        <taxon>Flavobacterium</taxon>
    </lineage>
</organism>
<keyword evidence="3 4" id="KW-0326">Glycosidase</keyword>
<evidence type="ECO:0008006" key="7">
    <source>
        <dbReference type="Google" id="ProtNLM"/>
    </source>
</evidence>
<dbReference type="Gene3D" id="2.115.10.20">
    <property type="entry name" value="Glycosyl hydrolase domain, family 43"/>
    <property type="match status" value="1"/>
</dbReference>
<dbReference type="PANTHER" id="PTHR42812:SF12">
    <property type="entry name" value="BETA-XYLOSIDASE-RELATED"/>
    <property type="match status" value="1"/>
</dbReference>
<accession>A0A4P6YHY6</accession>
<dbReference type="InterPro" id="IPR023296">
    <property type="entry name" value="Glyco_hydro_beta-prop_sf"/>
</dbReference>
<protein>
    <recommendedName>
        <fullName evidence="7">Beta-xylosidase</fullName>
    </recommendedName>
</protein>
<dbReference type="AlphaFoldDB" id="A0A4P6YHY6"/>
<dbReference type="PANTHER" id="PTHR42812">
    <property type="entry name" value="BETA-XYLOSIDASE"/>
    <property type="match status" value="1"/>
</dbReference>
<evidence type="ECO:0000256" key="2">
    <source>
        <dbReference type="ARBA" id="ARBA00022801"/>
    </source>
</evidence>
<evidence type="ECO:0000313" key="6">
    <source>
        <dbReference type="Proteomes" id="UP000291124"/>
    </source>
</evidence>
<comment type="similarity">
    <text evidence="1 4">Belongs to the glycosyl hydrolase 43 family.</text>
</comment>
<dbReference type="GO" id="GO:0005975">
    <property type="term" value="P:carbohydrate metabolic process"/>
    <property type="evidence" value="ECO:0007669"/>
    <property type="project" value="InterPro"/>
</dbReference>
<dbReference type="InterPro" id="IPR006710">
    <property type="entry name" value="Glyco_hydro_43"/>
</dbReference>
<evidence type="ECO:0000256" key="1">
    <source>
        <dbReference type="ARBA" id="ARBA00009865"/>
    </source>
</evidence>
<evidence type="ECO:0000256" key="3">
    <source>
        <dbReference type="ARBA" id="ARBA00023295"/>
    </source>
</evidence>
<dbReference type="Proteomes" id="UP000291124">
    <property type="component" value="Chromosome"/>
</dbReference>
<dbReference type="Pfam" id="PF04616">
    <property type="entry name" value="Glyco_hydro_43"/>
    <property type="match status" value="1"/>
</dbReference>
<dbReference type="InterPro" id="IPR051795">
    <property type="entry name" value="Glycosyl_Hydrlase_43"/>
</dbReference>
<sequence length="351" mass="40703">MNMKLFLSILSVLVFCLFLACGTKQKIVFDQSWDNPIRAGINPYGMKDFFVFYEQDKYYLLGTEYSNPFKGYLGPNLYESKGFTNWKITKKLIDTQSIPINAWYKDGWFAPEIIKIKNKYYFTFNNRNNAVNPYQKLGFGIAVANNLKEDFKVITIEKPIVLGNYGSLVIGKNEEEIYVVYDKDARIYIAEIDIEKGELKSEPKELLGPETLGTHYKYLDAPQITKIGSDHHMLFSQFYGGYEVKIFHMTAKHPLGPWIWDGANPMYTFLEEEADEVVKNKYPTVHGYAPPTQVVFSNQLFLGKNKRYFNTYHSSEKYSEPYLCIEPIQIDGDRLFIPTAKNKHQKVSEND</sequence>
<dbReference type="OrthoDB" id="1016412at2"/>
<dbReference type="SUPFAM" id="SSF75005">
    <property type="entry name" value="Arabinanase/levansucrase/invertase"/>
    <property type="match status" value="1"/>
</dbReference>
<proteinExistence type="inferred from homology"/>
<dbReference type="GO" id="GO:0004553">
    <property type="term" value="F:hydrolase activity, hydrolyzing O-glycosyl compounds"/>
    <property type="evidence" value="ECO:0007669"/>
    <property type="project" value="InterPro"/>
</dbReference>
<reference evidence="6" key="1">
    <citation type="submission" date="2019-03" db="EMBL/GenBank/DDBJ databases">
        <title>Flavobacterium sp.</title>
        <authorList>
            <person name="Kim H."/>
        </authorList>
    </citation>
    <scope>NUCLEOTIDE SEQUENCE [LARGE SCALE GENOMIC DNA]</scope>
    <source>
        <strain evidence="6">GS13</strain>
    </source>
</reference>
<evidence type="ECO:0000256" key="4">
    <source>
        <dbReference type="RuleBase" id="RU361187"/>
    </source>
</evidence>
<keyword evidence="2 4" id="KW-0378">Hydrolase</keyword>
<dbReference type="EMBL" id="CP037933">
    <property type="protein sequence ID" value="QBN20515.1"/>
    <property type="molecule type" value="Genomic_DNA"/>
</dbReference>
<dbReference type="PROSITE" id="PS51257">
    <property type="entry name" value="PROKAR_LIPOPROTEIN"/>
    <property type="match status" value="1"/>
</dbReference>
<dbReference type="KEGG" id="fnk:E1750_17540"/>
<keyword evidence="6" id="KW-1185">Reference proteome</keyword>
<evidence type="ECO:0000313" key="5">
    <source>
        <dbReference type="EMBL" id="QBN20515.1"/>
    </source>
</evidence>